<keyword evidence="9" id="KW-0408">Iron</keyword>
<proteinExistence type="inferred from homology"/>
<dbReference type="AlphaFoldDB" id="A0A1G8WJM5"/>
<dbReference type="EMBL" id="FNEM01000013">
    <property type="protein sequence ID" value="SDJ78552.1"/>
    <property type="molecule type" value="Genomic_DNA"/>
</dbReference>
<dbReference type="GO" id="GO:0019645">
    <property type="term" value="P:anaerobic electron transport chain"/>
    <property type="evidence" value="ECO:0007669"/>
    <property type="project" value="TreeGrafter"/>
</dbReference>
<protein>
    <recommendedName>
        <fullName evidence="3">nitrite reductase (cytochrome; ammonia-forming)</fullName>
        <ecNumber evidence="3">1.7.2.2</ecNumber>
    </recommendedName>
</protein>
<dbReference type="Gene3D" id="1.10.1130.10">
    <property type="entry name" value="Flavocytochrome C3, Chain A"/>
    <property type="match status" value="1"/>
</dbReference>
<dbReference type="GO" id="GO:0030288">
    <property type="term" value="C:outer membrane-bounded periplasmic space"/>
    <property type="evidence" value="ECO:0007669"/>
    <property type="project" value="TreeGrafter"/>
</dbReference>
<dbReference type="CDD" id="cd00548">
    <property type="entry name" value="NrfA-like"/>
    <property type="match status" value="1"/>
</dbReference>
<dbReference type="GO" id="GO:0046872">
    <property type="term" value="F:metal ion binding"/>
    <property type="evidence" value="ECO:0007669"/>
    <property type="project" value="UniProtKB-KW"/>
</dbReference>
<keyword evidence="8" id="KW-0560">Oxidoreductase</keyword>
<dbReference type="PANTHER" id="PTHR30633">
    <property type="entry name" value="CYTOCHROME C-552 RESPIRATORY NITRITE REDUCTASE"/>
    <property type="match status" value="1"/>
</dbReference>
<dbReference type="Gene3D" id="1.20.140.10">
    <property type="entry name" value="Butyryl-CoA Dehydrogenase, subunit A, domain 3"/>
    <property type="match status" value="1"/>
</dbReference>
<keyword evidence="4" id="KW-0349">Heme</keyword>
<keyword evidence="13" id="KW-1185">Reference proteome</keyword>
<dbReference type="PROSITE" id="PS51257">
    <property type="entry name" value="PROKAR_LIPOPROTEIN"/>
    <property type="match status" value="1"/>
</dbReference>
<keyword evidence="6 11" id="KW-0732">Signal</keyword>
<evidence type="ECO:0000256" key="11">
    <source>
        <dbReference type="SAM" id="SignalP"/>
    </source>
</evidence>
<evidence type="ECO:0000313" key="12">
    <source>
        <dbReference type="EMBL" id="SDJ78552.1"/>
    </source>
</evidence>
<evidence type="ECO:0000256" key="10">
    <source>
        <dbReference type="ARBA" id="ARBA00049131"/>
    </source>
</evidence>
<comment type="catalytic activity">
    <reaction evidence="10">
        <text>6 Fe(III)-[cytochrome c] + NH4(+) + 2 H2O = 6 Fe(II)-[cytochrome c] + nitrite + 8 H(+)</text>
        <dbReference type="Rhea" id="RHEA:13089"/>
        <dbReference type="Rhea" id="RHEA-COMP:10350"/>
        <dbReference type="Rhea" id="RHEA-COMP:14399"/>
        <dbReference type="ChEBI" id="CHEBI:15377"/>
        <dbReference type="ChEBI" id="CHEBI:15378"/>
        <dbReference type="ChEBI" id="CHEBI:16301"/>
        <dbReference type="ChEBI" id="CHEBI:28938"/>
        <dbReference type="ChEBI" id="CHEBI:29033"/>
        <dbReference type="ChEBI" id="CHEBI:29034"/>
        <dbReference type="EC" id="1.7.2.2"/>
    </reaction>
</comment>
<dbReference type="PIRSF" id="PIRSF000243">
    <property type="entry name" value="Cyt_c552"/>
    <property type="match status" value="1"/>
</dbReference>
<organism evidence="12 13">
    <name type="scientific">Ferrimonas sediminum</name>
    <dbReference type="NCBI Taxonomy" id="718193"/>
    <lineage>
        <taxon>Bacteria</taxon>
        <taxon>Pseudomonadati</taxon>
        <taxon>Pseudomonadota</taxon>
        <taxon>Gammaproteobacteria</taxon>
        <taxon>Alteromonadales</taxon>
        <taxon>Ferrimonadaceae</taxon>
        <taxon>Ferrimonas</taxon>
    </lineage>
</organism>
<evidence type="ECO:0000256" key="3">
    <source>
        <dbReference type="ARBA" id="ARBA00011887"/>
    </source>
</evidence>
<dbReference type="GO" id="GO:0042279">
    <property type="term" value="F:nitrite reductase (cytochrome, ammonia-forming) activity"/>
    <property type="evidence" value="ECO:0007669"/>
    <property type="project" value="UniProtKB-EC"/>
</dbReference>
<dbReference type="Pfam" id="PF02335">
    <property type="entry name" value="Cytochrom_C552"/>
    <property type="match status" value="1"/>
</dbReference>
<keyword evidence="7" id="KW-0106">Calcium</keyword>
<accession>A0A1G8WJM5</accession>
<evidence type="ECO:0000256" key="2">
    <source>
        <dbReference type="ARBA" id="ARBA00009288"/>
    </source>
</evidence>
<comment type="similarity">
    <text evidence="2">Belongs to the cytochrome c-552 family.</text>
</comment>
<dbReference type="RefSeq" id="WP_245709960.1">
    <property type="nucleotide sequence ID" value="NZ_FNEM01000013.1"/>
</dbReference>
<keyword evidence="5" id="KW-0479">Metal-binding</keyword>
<evidence type="ECO:0000256" key="1">
    <source>
        <dbReference type="ARBA" id="ARBA00004196"/>
    </source>
</evidence>
<dbReference type="EC" id="1.7.2.2" evidence="3"/>
<reference evidence="13" key="1">
    <citation type="submission" date="2016-10" db="EMBL/GenBank/DDBJ databases">
        <authorList>
            <person name="Varghese N."/>
            <person name="Submissions S."/>
        </authorList>
    </citation>
    <scope>NUCLEOTIDE SEQUENCE [LARGE SCALE GENOMIC DNA]</scope>
    <source>
        <strain evidence="13">DSM 23317</strain>
    </source>
</reference>
<feature type="chain" id="PRO_5011449851" description="nitrite reductase (cytochrome; ammonia-forming)" evidence="11">
    <location>
        <begin position="24"/>
        <end position="459"/>
    </location>
</feature>
<evidence type="ECO:0000256" key="5">
    <source>
        <dbReference type="ARBA" id="ARBA00022723"/>
    </source>
</evidence>
<evidence type="ECO:0000256" key="7">
    <source>
        <dbReference type="ARBA" id="ARBA00022837"/>
    </source>
</evidence>
<comment type="subcellular location">
    <subcellularLocation>
        <location evidence="1">Cell envelope</location>
    </subcellularLocation>
</comment>
<dbReference type="InterPro" id="IPR036280">
    <property type="entry name" value="Multihaem_cyt_sf"/>
</dbReference>
<dbReference type="PANTHER" id="PTHR30633:SF0">
    <property type="entry name" value="CYTOCHROME C-552"/>
    <property type="match status" value="1"/>
</dbReference>
<evidence type="ECO:0000313" key="13">
    <source>
        <dbReference type="Proteomes" id="UP000199527"/>
    </source>
</evidence>
<name>A0A1G8WJM5_9GAMM</name>
<feature type="signal peptide" evidence="11">
    <location>
        <begin position="1"/>
        <end position="23"/>
    </location>
</feature>
<dbReference type="SUPFAM" id="SSF48695">
    <property type="entry name" value="Multiheme cytochromes"/>
    <property type="match status" value="1"/>
</dbReference>
<sequence length="459" mass="51134">MLTPKPLAALALSALLLSACSPAPEVQGNAKWQDSAPLQYQSWLTTEETVEREDMLEQRPQMVVLWAGSAYAKEFHSPRGHRFAISDVSNTLRTGVAPASADEKGMSASCWTCKGPDVPKMMNEMGELAFAGSNFTDLGPEMANSIGCADCHQEGTNALTLTRPHAQKAMAKVSLPFDEQNSNMQGAQTCGQCHVTYYFQPESSNRVNIPWIFGSSADEIERYYDTRRYYEWLHPISRTPMLKARHPEFEHWSRSQHAKQGVTCVTCHMPQKQTEDGQAYSEHNVGGALENFDLSCVACHDSKAELTRALADTKAAIDALRTEIELMLVKAHYEAKAAWDAGAEWYFMDEPLMAIRHAQWRWDFAMASHGIHAHNPQEAMALLTEAKAQAELARTQLAEVLTQLEVTEVAYPDLSSKAAAQAAVKLDMEALKSEKAKFINEQVSKHWPEAAMRALKYEH</sequence>
<evidence type="ECO:0000256" key="4">
    <source>
        <dbReference type="ARBA" id="ARBA00022617"/>
    </source>
</evidence>
<dbReference type="Proteomes" id="UP000199527">
    <property type="component" value="Unassembled WGS sequence"/>
</dbReference>
<gene>
    <name evidence="12" type="ORF">SAMN04488540_11388</name>
</gene>
<dbReference type="InterPro" id="IPR003321">
    <property type="entry name" value="Cyt_c552"/>
</dbReference>
<evidence type="ECO:0000256" key="6">
    <source>
        <dbReference type="ARBA" id="ARBA00022729"/>
    </source>
</evidence>
<dbReference type="GO" id="GO:0020037">
    <property type="term" value="F:heme binding"/>
    <property type="evidence" value="ECO:0007669"/>
    <property type="project" value="TreeGrafter"/>
</dbReference>
<evidence type="ECO:0000256" key="8">
    <source>
        <dbReference type="ARBA" id="ARBA00023002"/>
    </source>
</evidence>
<evidence type="ECO:0000256" key="9">
    <source>
        <dbReference type="ARBA" id="ARBA00023004"/>
    </source>
</evidence>